<name>A0A1I4LPH0_9PROT</name>
<dbReference type="Proteomes" id="UP000183287">
    <property type="component" value="Unassembled WGS sequence"/>
</dbReference>
<keyword evidence="2" id="KW-1185">Reference proteome</keyword>
<dbReference type="RefSeq" id="WP_074904094.1">
    <property type="nucleotide sequence ID" value="NZ_FOUB01000007.1"/>
</dbReference>
<dbReference type="EMBL" id="FOUB01000007">
    <property type="protein sequence ID" value="SFL92904.1"/>
    <property type="molecule type" value="Genomic_DNA"/>
</dbReference>
<gene>
    <name evidence="1" type="ORF">SAMN05421863_100737</name>
</gene>
<dbReference type="OrthoDB" id="6058681at2"/>
<reference evidence="2" key="1">
    <citation type="submission" date="2016-10" db="EMBL/GenBank/DDBJ databases">
        <authorList>
            <person name="Varghese N."/>
            <person name="Submissions S."/>
        </authorList>
    </citation>
    <scope>NUCLEOTIDE SEQUENCE [LARGE SCALE GENOMIC DNA]</scope>
    <source>
        <strain evidence="2">Nm44</strain>
    </source>
</reference>
<accession>A0A1I4LPH0</accession>
<evidence type="ECO:0000313" key="2">
    <source>
        <dbReference type="Proteomes" id="UP000183287"/>
    </source>
</evidence>
<sequence>MSYTTNGYTIDEIGFIQTALTKVLVAAARGELDLNRLAREELASRGLDQNGAWVGFEQAAKIHNV</sequence>
<evidence type="ECO:0000313" key="1">
    <source>
        <dbReference type="EMBL" id="SFL92904.1"/>
    </source>
</evidence>
<protein>
    <submittedName>
        <fullName evidence="1">Uncharacterized protein</fullName>
    </submittedName>
</protein>
<dbReference type="AlphaFoldDB" id="A0A1I4LPH0"/>
<organism evidence="1 2">
    <name type="scientific">Nitrosomonas communis</name>
    <dbReference type="NCBI Taxonomy" id="44574"/>
    <lineage>
        <taxon>Bacteria</taxon>
        <taxon>Pseudomonadati</taxon>
        <taxon>Pseudomonadota</taxon>
        <taxon>Betaproteobacteria</taxon>
        <taxon>Nitrosomonadales</taxon>
        <taxon>Nitrosomonadaceae</taxon>
        <taxon>Nitrosomonas</taxon>
    </lineage>
</organism>
<proteinExistence type="predicted"/>